<sequence length="421" mass="45290">MSAPTSAFLLEPSTWTPPPEATSPTRRRRASERLKIWDLPGTCHCVTIGTCLTLGDLRRTAVRLGLFQGVERMTDYELHGAYVHAMDGRNRASSAVQKLLEGKHAGMIRRAARCEDDAALEQLWDDAVGEGQIPGAFWALLTHPQLGPVLEKRIFGEVHMMSHLCGASHRGDARVITAVERQRAALRARLVAAEASQRATLGARDAEIVRLKRLVVALEPHLHAAAELREQVAALSGGAAVAAAEAARGEAERRAEAERARAADLEARLLAAEERTAEAERRADALAERLLEQTPTPVPVAACGAARCPLDLAGRRIAYIGGRPHTVARIRAFVERCNGCLLAHDGGVEQSPHLLDGILAQADVVFVPIDRVSHGAMERAKAECARRRALFAPLATCSLSSFAERLAGLPLQGGETDPAEA</sequence>
<feature type="region of interest" description="Disordered" evidence="3">
    <location>
        <begin position="1"/>
        <end position="29"/>
    </location>
</feature>
<evidence type="ECO:0000256" key="2">
    <source>
        <dbReference type="SAM" id="Coils"/>
    </source>
</evidence>
<reference evidence="4 5" key="1">
    <citation type="submission" date="2019-03" db="EMBL/GenBank/DDBJ databases">
        <title>Genomic Encyclopedia of Type Strains, Phase IV (KMG-IV): sequencing the most valuable type-strain genomes for metagenomic binning, comparative biology and taxonomic classification.</title>
        <authorList>
            <person name="Goeker M."/>
        </authorList>
    </citation>
    <scope>NUCLEOTIDE SEQUENCE [LARGE SCALE GENOMIC DNA]</scope>
    <source>
        <strain evidence="4 5">DSM 102969</strain>
    </source>
</reference>
<keyword evidence="2" id="KW-0175">Coiled coil</keyword>
<protein>
    <submittedName>
        <fullName evidence="4">Uncharacterized protein DUF2325</fullName>
    </submittedName>
</protein>
<gene>
    <name evidence="4" type="ORF">EDD54_0299</name>
</gene>
<evidence type="ECO:0000313" key="5">
    <source>
        <dbReference type="Proteomes" id="UP000294547"/>
    </source>
</evidence>
<organism evidence="4 5">
    <name type="scientific">Oharaeibacter diazotrophicus</name>
    <dbReference type="NCBI Taxonomy" id="1920512"/>
    <lineage>
        <taxon>Bacteria</taxon>
        <taxon>Pseudomonadati</taxon>
        <taxon>Pseudomonadota</taxon>
        <taxon>Alphaproteobacteria</taxon>
        <taxon>Hyphomicrobiales</taxon>
        <taxon>Pleomorphomonadaceae</taxon>
        <taxon>Oharaeibacter</taxon>
    </lineage>
</organism>
<dbReference type="EMBL" id="SNXY01000006">
    <property type="protein sequence ID" value="TDP86425.1"/>
    <property type="molecule type" value="Genomic_DNA"/>
</dbReference>
<proteinExistence type="inferred from homology"/>
<dbReference type="InterPro" id="IPR016772">
    <property type="entry name" value="UCP020408"/>
</dbReference>
<dbReference type="Pfam" id="PF10087">
    <property type="entry name" value="DUF2325"/>
    <property type="match status" value="1"/>
</dbReference>
<feature type="coiled-coil region" evidence="2">
    <location>
        <begin position="241"/>
        <end position="289"/>
    </location>
</feature>
<dbReference type="AlphaFoldDB" id="A0A4R6RJZ0"/>
<dbReference type="Proteomes" id="UP000294547">
    <property type="component" value="Unassembled WGS sequence"/>
</dbReference>
<accession>A0A4R6RJZ0</accession>
<evidence type="ECO:0000256" key="3">
    <source>
        <dbReference type="SAM" id="MobiDB-lite"/>
    </source>
</evidence>
<comment type="caution">
    <text evidence="4">The sequence shown here is derived from an EMBL/GenBank/DDBJ whole genome shotgun (WGS) entry which is preliminary data.</text>
</comment>
<dbReference type="OrthoDB" id="7829313at2"/>
<keyword evidence="5" id="KW-1185">Reference proteome</keyword>
<dbReference type="RefSeq" id="WP_126537245.1">
    <property type="nucleotide sequence ID" value="NZ_BSPM01000008.1"/>
</dbReference>
<evidence type="ECO:0000313" key="4">
    <source>
        <dbReference type="EMBL" id="TDP86425.1"/>
    </source>
</evidence>
<name>A0A4R6RJZ0_9HYPH</name>
<evidence type="ECO:0000256" key="1">
    <source>
        <dbReference type="ARBA" id="ARBA00007189"/>
    </source>
</evidence>
<comment type="similarity">
    <text evidence="1">Belongs to the UPF0751 family.</text>
</comment>